<dbReference type="InterPro" id="IPR004838">
    <property type="entry name" value="NHTrfase_class1_PyrdxlP-BS"/>
</dbReference>
<dbReference type="PRINTS" id="PR00753">
    <property type="entry name" value="ACCSYNTHASE"/>
</dbReference>
<dbReference type="PANTHER" id="PTHR46383">
    <property type="entry name" value="ASPARTATE AMINOTRANSFERASE"/>
    <property type="match status" value="1"/>
</dbReference>
<dbReference type="Proteomes" id="UP000236000">
    <property type="component" value="Unassembled WGS sequence"/>
</dbReference>
<dbReference type="GO" id="GO:0006520">
    <property type="term" value="P:amino acid metabolic process"/>
    <property type="evidence" value="ECO:0007669"/>
    <property type="project" value="InterPro"/>
</dbReference>
<dbReference type="Pfam" id="PF00155">
    <property type="entry name" value="Aminotran_1_2"/>
    <property type="match status" value="1"/>
</dbReference>
<dbReference type="InterPro" id="IPR015421">
    <property type="entry name" value="PyrdxlP-dep_Trfase_major"/>
</dbReference>
<dbReference type="RefSeq" id="WP_102714256.1">
    <property type="nucleotide sequence ID" value="NZ_PJKA01000012.1"/>
</dbReference>
<keyword evidence="4 6" id="KW-0808">Transferase</keyword>
<dbReference type="InterPro" id="IPR015422">
    <property type="entry name" value="PyrdxlP-dep_Trfase_small"/>
</dbReference>
<dbReference type="PANTHER" id="PTHR46383:SF1">
    <property type="entry name" value="ASPARTATE AMINOTRANSFERASE"/>
    <property type="match status" value="1"/>
</dbReference>
<evidence type="ECO:0000256" key="6">
    <source>
        <dbReference type="RuleBase" id="RU000481"/>
    </source>
</evidence>
<feature type="domain" description="Aminotransferase class I/classII large" evidence="7">
    <location>
        <begin position="32"/>
        <end position="381"/>
    </location>
</feature>
<dbReference type="InterPro" id="IPR015424">
    <property type="entry name" value="PyrdxlP-dep_Trfase"/>
</dbReference>
<accession>A0A2N8HCM8</accession>
<protein>
    <recommendedName>
        <fullName evidence="6">Aminotransferase</fullName>
        <ecNumber evidence="6">2.6.1.-</ecNumber>
    </recommendedName>
</protein>
<dbReference type="Gene3D" id="3.40.640.10">
    <property type="entry name" value="Type I PLP-dependent aspartate aminotransferase-like (Major domain)"/>
    <property type="match status" value="1"/>
</dbReference>
<evidence type="ECO:0000256" key="4">
    <source>
        <dbReference type="ARBA" id="ARBA00022679"/>
    </source>
</evidence>
<comment type="similarity">
    <text evidence="2 6">Belongs to the class-I pyridoxal-phosphate-dependent aminotransferase family.</text>
</comment>
<dbReference type="InterPro" id="IPR050596">
    <property type="entry name" value="AspAT/PAT-like"/>
</dbReference>
<dbReference type="Gene3D" id="3.90.1150.10">
    <property type="entry name" value="Aspartate Aminotransferase, domain 1"/>
    <property type="match status" value="1"/>
</dbReference>
<keyword evidence="5" id="KW-0663">Pyridoxal phosphate</keyword>
<evidence type="ECO:0000256" key="2">
    <source>
        <dbReference type="ARBA" id="ARBA00007441"/>
    </source>
</evidence>
<organism evidence="8 9">
    <name type="scientific">Akkermansia muciniphila</name>
    <dbReference type="NCBI Taxonomy" id="239935"/>
    <lineage>
        <taxon>Bacteria</taxon>
        <taxon>Pseudomonadati</taxon>
        <taxon>Verrucomicrobiota</taxon>
        <taxon>Verrucomicrobiia</taxon>
        <taxon>Verrucomicrobiales</taxon>
        <taxon>Akkermansiaceae</taxon>
        <taxon>Akkermansia</taxon>
    </lineage>
</organism>
<evidence type="ECO:0000313" key="9">
    <source>
        <dbReference type="Proteomes" id="UP000236000"/>
    </source>
</evidence>
<dbReference type="AlphaFoldDB" id="A0A2N8HCM8"/>
<reference evidence="8 9" key="1">
    <citation type="journal article" date="2017" name="BMC Genomics">
        <title>Genome sequencing of 39 Akkermansia muciniphila isolates reveals its population structure, genomic and functional diverisity, and global distribution in mammalian gut microbiotas.</title>
        <authorList>
            <person name="Guo X."/>
            <person name="Li S."/>
            <person name="Zhang J."/>
            <person name="Wu F."/>
            <person name="Li X."/>
            <person name="Wu D."/>
            <person name="Zhang M."/>
            <person name="Ou Z."/>
            <person name="Jie Z."/>
            <person name="Yan Q."/>
            <person name="Li P."/>
            <person name="Yi J."/>
            <person name="Peng Y."/>
        </authorList>
    </citation>
    <scope>NUCLEOTIDE SEQUENCE [LARGE SCALE GENOMIC DNA]</scope>
    <source>
        <strain evidence="8 9">GP24</strain>
    </source>
</reference>
<dbReference type="OrthoDB" id="9813612at2"/>
<comment type="cofactor">
    <cofactor evidence="1 6">
        <name>pyridoxal 5'-phosphate</name>
        <dbReference type="ChEBI" id="CHEBI:597326"/>
    </cofactor>
</comment>
<dbReference type="GO" id="GO:0030170">
    <property type="term" value="F:pyridoxal phosphate binding"/>
    <property type="evidence" value="ECO:0007669"/>
    <property type="project" value="InterPro"/>
</dbReference>
<dbReference type="EMBL" id="PJKA01000012">
    <property type="protein sequence ID" value="PNC17650.1"/>
    <property type="molecule type" value="Genomic_DNA"/>
</dbReference>
<evidence type="ECO:0000256" key="5">
    <source>
        <dbReference type="ARBA" id="ARBA00022898"/>
    </source>
</evidence>
<evidence type="ECO:0000313" key="8">
    <source>
        <dbReference type="EMBL" id="PNC17650.1"/>
    </source>
</evidence>
<gene>
    <name evidence="8" type="ORF">CXU22_07815</name>
</gene>
<keyword evidence="3 6" id="KW-0032">Aminotransferase</keyword>
<sequence length="388" mass="42398">MDMISPSIAALTPSLTLKVTNRAKAMKAAGEEVYGLAGGEPEMDTPENIKQAAITALNNGATKYTPSAGLPALRQAIADKLKRENNLEYDPSQITVGAGAKHACFNAIMATVSEGDEVIIPSPYWVSYPEMVRMCGGIPVIVETTPENGWKLTAEQFEEAMTPRTKMVILTTPNNPTGAVYSEEELRALGEVALSEDILILADEIYEHLVYGDTRHVSIASLSPELYDLTITINGFSKGYAMTGWRMGYSAAPAPIAKAIQMIQDHTTSNVCTFAQYGGIEALTGDQSFISDMRDEYDMRRQYVLSRLNAIPNVSVVEPQGAFYFFVDTSKLGLTSLNLCDKLLERYKVAAVPGIAFGNDKAIRISYCTTLDVLKEALDRFEEFCKAH</sequence>
<evidence type="ECO:0000256" key="3">
    <source>
        <dbReference type="ARBA" id="ARBA00022576"/>
    </source>
</evidence>
<dbReference type="InterPro" id="IPR004839">
    <property type="entry name" value="Aminotransferase_I/II_large"/>
</dbReference>
<proteinExistence type="inferred from homology"/>
<dbReference type="SUPFAM" id="SSF53383">
    <property type="entry name" value="PLP-dependent transferases"/>
    <property type="match status" value="1"/>
</dbReference>
<comment type="caution">
    <text evidence="8">The sequence shown here is derived from an EMBL/GenBank/DDBJ whole genome shotgun (WGS) entry which is preliminary data.</text>
</comment>
<name>A0A2N8HCM8_9BACT</name>
<dbReference type="GO" id="GO:0008483">
    <property type="term" value="F:transaminase activity"/>
    <property type="evidence" value="ECO:0007669"/>
    <property type="project" value="UniProtKB-KW"/>
</dbReference>
<dbReference type="EC" id="2.6.1.-" evidence="6"/>
<dbReference type="PROSITE" id="PS00105">
    <property type="entry name" value="AA_TRANSFER_CLASS_1"/>
    <property type="match status" value="1"/>
</dbReference>
<evidence type="ECO:0000259" key="7">
    <source>
        <dbReference type="Pfam" id="PF00155"/>
    </source>
</evidence>
<evidence type="ECO:0000256" key="1">
    <source>
        <dbReference type="ARBA" id="ARBA00001933"/>
    </source>
</evidence>
<dbReference type="CDD" id="cd00609">
    <property type="entry name" value="AAT_like"/>
    <property type="match status" value="1"/>
</dbReference>
<dbReference type="FunFam" id="3.40.640.10:FF:000033">
    <property type="entry name" value="Aspartate aminotransferase"/>
    <property type="match status" value="1"/>
</dbReference>